<protein>
    <recommendedName>
        <fullName evidence="3">Dol-P-Man:Man(5)GlcNAc(2)-PP-Dol alpha-1,3-mannosyltransferase</fullName>
    </recommendedName>
</protein>
<reference evidence="1 2" key="2">
    <citation type="submission" date="2021-10" db="EMBL/GenBank/DDBJ databases">
        <authorList>
            <person name="Piombo E."/>
        </authorList>
    </citation>
    <scope>NUCLEOTIDE SEQUENCE [LARGE SCALE GENOMIC DNA]</scope>
</reference>
<dbReference type="EMBL" id="CABFOC020000005">
    <property type="protein sequence ID" value="CAH0044457.1"/>
    <property type="molecule type" value="Genomic_DNA"/>
</dbReference>
<evidence type="ECO:0008006" key="3">
    <source>
        <dbReference type="Google" id="ProtNLM"/>
    </source>
</evidence>
<sequence>MSKISPSLKALINASFAHPGPTAAPAAQIREAFVDIARDASRRQLGPRSWIVLSAAATFTLNSPDSLTILHDVASSPDRHIPHPSDPVQTAELIREVGLKCISFNGIPRSINCLNAFHASLPPALTARLATAPSRALSSPQSLAQVRERGARLWKSIYRPLDEKLYRKLARSHPDLPVHILDANYGPLLADPPRAATSEKKGGLASVGRLLTSVVAVASLRAQTGVGPQVLSHVYGLRKAVEDGSFRDDVPAEGDEAAEWLAGDKGSEWILRSVDRIVDVLGGGNFAAGRVAKL</sequence>
<dbReference type="PANTHER" id="PTHR28180:SF2">
    <property type="entry name" value="PEROXISOMAL PROTEIN 2"/>
    <property type="match status" value="1"/>
</dbReference>
<keyword evidence="2" id="KW-1185">Reference proteome</keyword>
<dbReference type="AlphaFoldDB" id="A0A9N9YYY9"/>
<evidence type="ECO:0000313" key="2">
    <source>
        <dbReference type="Proteomes" id="UP000775872"/>
    </source>
</evidence>
<dbReference type="PANTHER" id="PTHR28180">
    <property type="entry name" value="CONSERVED MITOCHONDRIAL PROTEIN-RELATED"/>
    <property type="match status" value="1"/>
</dbReference>
<organism evidence="1 2">
    <name type="scientific">Clonostachys solani</name>
    <dbReference type="NCBI Taxonomy" id="160281"/>
    <lineage>
        <taxon>Eukaryota</taxon>
        <taxon>Fungi</taxon>
        <taxon>Dikarya</taxon>
        <taxon>Ascomycota</taxon>
        <taxon>Pezizomycotina</taxon>
        <taxon>Sordariomycetes</taxon>
        <taxon>Hypocreomycetidae</taxon>
        <taxon>Hypocreales</taxon>
        <taxon>Bionectriaceae</taxon>
        <taxon>Clonostachys</taxon>
    </lineage>
</organism>
<reference evidence="2" key="1">
    <citation type="submission" date="2019-06" db="EMBL/GenBank/DDBJ databases">
        <authorList>
            <person name="Broberg M."/>
        </authorList>
    </citation>
    <scope>NUCLEOTIDE SEQUENCE [LARGE SCALE GENOMIC DNA]</scope>
</reference>
<dbReference type="Proteomes" id="UP000775872">
    <property type="component" value="Unassembled WGS sequence"/>
</dbReference>
<evidence type="ECO:0000313" key="1">
    <source>
        <dbReference type="EMBL" id="CAH0044457.1"/>
    </source>
</evidence>
<proteinExistence type="predicted"/>
<comment type="caution">
    <text evidence="1">The sequence shown here is derived from an EMBL/GenBank/DDBJ whole genome shotgun (WGS) entry which is preliminary data.</text>
</comment>
<name>A0A9N9YYY9_9HYPO</name>
<accession>A0A9N9YYY9</accession>
<dbReference type="SUPFAM" id="SSF69118">
    <property type="entry name" value="AhpD-like"/>
    <property type="match status" value="1"/>
</dbReference>
<gene>
    <name evidence="1" type="ORF">CSOL1703_00010203</name>
</gene>
<dbReference type="InterPro" id="IPR052999">
    <property type="entry name" value="PTS1_Protein"/>
</dbReference>
<dbReference type="Gene3D" id="1.20.1290.10">
    <property type="entry name" value="AhpD-like"/>
    <property type="match status" value="1"/>
</dbReference>
<dbReference type="InterPro" id="IPR029032">
    <property type="entry name" value="AhpD-like"/>
</dbReference>
<dbReference type="OrthoDB" id="5392202at2759"/>